<name>A0A314UCC6_PRUYE</name>
<comment type="caution">
    <text evidence="2">The sequence shown here is derived from an EMBL/GenBank/DDBJ whole genome shotgun (WGS) entry which is preliminary data.</text>
</comment>
<evidence type="ECO:0000313" key="3">
    <source>
        <dbReference type="Proteomes" id="UP000250321"/>
    </source>
</evidence>
<reference evidence="2 3" key="1">
    <citation type="submission" date="2018-02" db="EMBL/GenBank/DDBJ databases">
        <title>Draft genome of wild Prunus yedoensis var. nudiflora.</title>
        <authorList>
            <person name="Baek S."/>
            <person name="Kim J.-H."/>
            <person name="Choi K."/>
            <person name="Kim G.-B."/>
            <person name="Cho A."/>
            <person name="Jang H."/>
            <person name="Shin C.-H."/>
            <person name="Yu H.-J."/>
            <person name="Mun J.-H."/>
        </authorList>
    </citation>
    <scope>NUCLEOTIDE SEQUENCE [LARGE SCALE GENOMIC DNA]</scope>
    <source>
        <strain evidence="3">cv. Jeju island</strain>
        <tissue evidence="2">Leaf</tissue>
    </source>
</reference>
<feature type="chain" id="PRO_5016378173" evidence="1">
    <location>
        <begin position="26"/>
        <end position="57"/>
    </location>
</feature>
<keyword evidence="2" id="KW-0675">Receptor</keyword>
<protein>
    <submittedName>
        <fullName evidence="2">Senescence-induced receptor-like serine/threonine-protein kinase</fullName>
    </submittedName>
</protein>
<gene>
    <name evidence="2" type="ORF">Pyn_17286</name>
</gene>
<keyword evidence="1" id="KW-0732">Signal</keyword>
<accession>A0A314UCC6</accession>
<evidence type="ECO:0000313" key="2">
    <source>
        <dbReference type="EMBL" id="PQM35087.1"/>
    </source>
</evidence>
<dbReference type="OrthoDB" id="1732388at2759"/>
<feature type="signal peptide" evidence="1">
    <location>
        <begin position="1"/>
        <end position="25"/>
    </location>
</feature>
<keyword evidence="2" id="KW-0808">Transferase</keyword>
<proteinExistence type="predicted"/>
<dbReference type="AlphaFoldDB" id="A0A314UCC6"/>
<keyword evidence="3" id="KW-1185">Reference proteome</keyword>
<keyword evidence="2" id="KW-0418">Kinase</keyword>
<evidence type="ECO:0000256" key="1">
    <source>
        <dbReference type="SAM" id="SignalP"/>
    </source>
</evidence>
<dbReference type="Proteomes" id="UP000250321">
    <property type="component" value="Unassembled WGS sequence"/>
</dbReference>
<dbReference type="GO" id="GO:0016301">
    <property type="term" value="F:kinase activity"/>
    <property type="evidence" value="ECO:0007669"/>
    <property type="project" value="UniProtKB-KW"/>
</dbReference>
<sequence>MLWTSKQLLFLLAGFALNLMLLVYSQDDQSGFISIDCGLEADSNYSETDTGINYISY</sequence>
<dbReference type="EMBL" id="PJQY01003717">
    <property type="protein sequence ID" value="PQM35087.1"/>
    <property type="molecule type" value="Genomic_DNA"/>
</dbReference>
<organism evidence="2 3">
    <name type="scientific">Prunus yedoensis var. nudiflora</name>
    <dbReference type="NCBI Taxonomy" id="2094558"/>
    <lineage>
        <taxon>Eukaryota</taxon>
        <taxon>Viridiplantae</taxon>
        <taxon>Streptophyta</taxon>
        <taxon>Embryophyta</taxon>
        <taxon>Tracheophyta</taxon>
        <taxon>Spermatophyta</taxon>
        <taxon>Magnoliopsida</taxon>
        <taxon>eudicotyledons</taxon>
        <taxon>Gunneridae</taxon>
        <taxon>Pentapetalae</taxon>
        <taxon>rosids</taxon>
        <taxon>fabids</taxon>
        <taxon>Rosales</taxon>
        <taxon>Rosaceae</taxon>
        <taxon>Amygdaloideae</taxon>
        <taxon>Amygdaleae</taxon>
        <taxon>Prunus</taxon>
    </lineage>
</organism>